<evidence type="ECO:0000313" key="3">
    <source>
        <dbReference type="Proteomes" id="UP000800200"/>
    </source>
</evidence>
<keyword evidence="1" id="KW-0472">Membrane</keyword>
<protein>
    <submittedName>
        <fullName evidence="2">Uncharacterized protein</fullName>
    </submittedName>
</protein>
<organism evidence="2 3">
    <name type="scientific">Zopfia rhizophila CBS 207.26</name>
    <dbReference type="NCBI Taxonomy" id="1314779"/>
    <lineage>
        <taxon>Eukaryota</taxon>
        <taxon>Fungi</taxon>
        <taxon>Dikarya</taxon>
        <taxon>Ascomycota</taxon>
        <taxon>Pezizomycotina</taxon>
        <taxon>Dothideomycetes</taxon>
        <taxon>Dothideomycetes incertae sedis</taxon>
        <taxon>Zopfiaceae</taxon>
        <taxon>Zopfia</taxon>
    </lineage>
</organism>
<evidence type="ECO:0000313" key="2">
    <source>
        <dbReference type="EMBL" id="KAF2190551.1"/>
    </source>
</evidence>
<feature type="transmembrane region" description="Helical" evidence="1">
    <location>
        <begin position="151"/>
        <end position="175"/>
    </location>
</feature>
<keyword evidence="3" id="KW-1185">Reference proteome</keyword>
<evidence type="ECO:0000256" key="1">
    <source>
        <dbReference type="SAM" id="Phobius"/>
    </source>
</evidence>
<dbReference type="Proteomes" id="UP000800200">
    <property type="component" value="Unassembled WGS sequence"/>
</dbReference>
<name>A0A6A6EGA1_9PEZI</name>
<sequence>MECEARPRLLQWDGWRQSRHINSLPSSLVLGKTKAIWSCLPLVAPQAWVIRSRTAQKFILMRAPRIPPQGNHRKGDEMLISSPRLNNDCSLTLSGRRKRQVLHCAGPSRPAAQRLRPPTDKGLAAVGAFIPEAHCLPKPCLARRPNGVWCWFWFTYYSFIAFASAVLSSALPCCVKVRE</sequence>
<reference evidence="2" key="1">
    <citation type="journal article" date="2020" name="Stud. Mycol.">
        <title>101 Dothideomycetes genomes: a test case for predicting lifestyles and emergence of pathogens.</title>
        <authorList>
            <person name="Haridas S."/>
            <person name="Albert R."/>
            <person name="Binder M."/>
            <person name="Bloem J."/>
            <person name="Labutti K."/>
            <person name="Salamov A."/>
            <person name="Andreopoulos B."/>
            <person name="Baker S."/>
            <person name="Barry K."/>
            <person name="Bills G."/>
            <person name="Bluhm B."/>
            <person name="Cannon C."/>
            <person name="Castanera R."/>
            <person name="Culley D."/>
            <person name="Daum C."/>
            <person name="Ezra D."/>
            <person name="Gonzalez J."/>
            <person name="Henrissat B."/>
            <person name="Kuo A."/>
            <person name="Liang C."/>
            <person name="Lipzen A."/>
            <person name="Lutzoni F."/>
            <person name="Magnuson J."/>
            <person name="Mondo S."/>
            <person name="Nolan M."/>
            <person name="Ohm R."/>
            <person name="Pangilinan J."/>
            <person name="Park H.-J."/>
            <person name="Ramirez L."/>
            <person name="Alfaro M."/>
            <person name="Sun H."/>
            <person name="Tritt A."/>
            <person name="Yoshinaga Y."/>
            <person name="Zwiers L.-H."/>
            <person name="Turgeon B."/>
            <person name="Goodwin S."/>
            <person name="Spatafora J."/>
            <person name="Crous P."/>
            <person name="Grigoriev I."/>
        </authorList>
    </citation>
    <scope>NUCLEOTIDE SEQUENCE</scope>
    <source>
        <strain evidence="2">CBS 207.26</strain>
    </source>
</reference>
<accession>A0A6A6EGA1</accession>
<dbReference type="AlphaFoldDB" id="A0A6A6EGA1"/>
<proteinExistence type="predicted"/>
<keyword evidence="1" id="KW-0812">Transmembrane</keyword>
<dbReference type="EMBL" id="ML994618">
    <property type="protein sequence ID" value="KAF2190551.1"/>
    <property type="molecule type" value="Genomic_DNA"/>
</dbReference>
<gene>
    <name evidence="2" type="ORF">K469DRAFT_387844</name>
</gene>
<keyword evidence="1" id="KW-1133">Transmembrane helix</keyword>